<protein>
    <submittedName>
        <fullName evidence="2">Unannotated protein</fullName>
    </submittedName>
</protein>
<dbReference type="SMART" id="SM00327">
    <property type="entry name" value="VWA"/>
    <property type="match status" value="1"/>
</dbReference>
<dbReference type="Pfam" id="PF05762">
    <property type="entry name" value="VWA_CoxE"/>
    <property type="match status" value="1"/>
</dbReference>
<proteinExistence type="predicted"/>
<gene>
    <name evidence="2" type="ORF">UFOPK1826_01462</name>
</gene>
<dbReference type="Gene3D" id="3.40.50.410">
    <property type="entry name" value="von Willebrand factor, type A domain"/>
    <property type="match status" value="1"/>
</dbReference>
<dbReference type="PIRSF" id="PIRSF010256">
    <property type="entry name" value="CoxE_vWa"/>
    <property type="match status" value="1"/>
</dbReference>
<dbReference type="InterPro" id="IPR036465">
    <property type="entry name" value="vWFA_dom_sf"/>
</dbReference>
<organism evidence="2">
    <name type="scientific">freshwater metagenome</name>
    <dbReference type="NCBI Taxonomy" id="449393"/>
    <lineage>
        <taxon>unclassified sequences</taxon>
        <taxon>metagenomes</taxon>
        <taxon>ecological metagenomes</taxon>
    </lineage>
</organism>
<name>A0A6J6HRL4_9ZZZZ</name>
<dbReference type="InterPro" id="IPR002035">
    <property type="entry name" value="VWF_A"/>
</dbReference>
<evidence type="ECO:0000313" key="2">
    <source>
        <dbReference type="EMBL" id="CAB4614289.1"/>
    </source>
</evidence>
<dbReference type="EMBL" id="CAEZUN010000242">
    <property type="protein sequence ID" value="CAB4614289.1"/>
    <property type="molecule type" value="Genomic_DNA"/>
</dbReference>
<feature type="domain" description="VWFA" evidence="1">
    <location>
        <begin position="202"/>
        <end position="367"/>
    </location>
</feature>
<dbReference type="SUPFAM" id="SSF53300">
    <property type="entry name" value="vWA-like"/>
    <property type="match status" value="1"/>
</dbReference>
<accession>A0A6J6HRL4</accession>
<dbReference type="PANTHER" id="PTHR39338">
    <property type="entry name" value="BLL5662 PROTEIN-RELATED"/>
    <property type="match status" value="1"/>
</dbReference>
<dbReference type="PANTHER" id="PTHR39338:SF6">
    <property type="entry name" value="BLL5662 PROTEIN"/>
    <property type="match status" value="1"/>
</dbReference>
<sequence length="387" mass="44068">MLKTESPAHKMAVAFARVLRGVGLDAPLDSVIVFVSALEHLGLENRNDVYWAAHSTLVRRHEDTPIFDRAFAVFWDQSIAINRSEDEPETISMTLLVDDENEQDQNNETAEPIDDENTITLRFSSIETLREKDFAEYNDAELREAEQFMTRLRLAGPPKKSLRLKKSNHHGARHDIRRTMRASLQHDGEPIERYWREPSTRLRRLVVLLDISGSMEPYARALLRFMHAAVVGRQRVEAFTFGTRLTRITKELTSRDPDRALAQTSTQVSDWSGGTRLGECLRTFNDHWGIGGMARGSIFVVLSDGWDRGDPEVLAEQMQRLNRVAFRMIWVNPLKVSPGYAPLARGMAAALPFIDDFVEGHSLDALQRLTEVISRNSNERQRMMANA</sequence>
<dbReference type="AlphaFoldDB" id="A0A6J6HRL4"/>
<reference evidence="2" key="1">
    <citation type="submission" date="2020-05" db="EMBL/GenBank/DDBJ databases">
        <authorList>
            <person name="Chiriac C."/>
            <person name="Salcher M."/>
            <person name="Ghai R."/>
            <person name="Kavagutti S V."/>
        </authorList>
    </citation>
    <scope>NUCLEOTIDE SEQUENCE</scope>
</reference>
<dbReference type="CDD" id="cd00198">
    <property type="entry name" value="vWFA"/>
    <property type="match status" value="1"/>
</dbReference>
<evidence type="ECO:0000259" key="1">
    <source>
        <dbReference type="SMART" id="SM00327"/>
    </source>
</evidence>
<dbReference type="InterPro" id="IPR008912">
    <property type="entry name" value="Uncharacterised_CoxE"/>
</dbReference>
<dbReference type="InterPro" id="IPR011195">
    <property type="entry name" value="UCP010256"/>
</dbReference>